<sequence>MARKPPGQPGLPPITSAADREAELQNYENLVLRVVDQLEWSLVYKEQNDGSNLCKGTCSISPSELRRAGGNISFARGGMYNISSAFLRSPTFVPVAVPVVMLGDGSPEYLPGWRVTPTAEQTLVEWVLEVLDEEGFRDVDWVGPVL</sequence>
<reference evidence="1 2" key="1">
    <citation type="submission" date="2024-09" db="EMBL/GenBank/DDBJ databases">
        <authorList>
            <person name="Sun Q."/>
            <person name="Mori K."/>
        </authorList>
    </citation>
    <scope>NUCLEOTIDE SEQUENCE [LARGE SCALE GENOMIC DNA]</scope>
    <source>
        <strain evidence="1 2">CCM 7468</strain>
    </source>
</reference>
<name>A0ABV6IM93_9PROT</name>
<dbReference type="EMBL" id="JBHLVZ010000002">
    <property type="protein sequence ID" value="MFC0384374.1"/>
    <property type="molecule type" value="Genomic_DNA"/>
</dbReference>
<keyword evidence="2" id="KW-1185">Reference proteome</keyword>
<dbReference type="RefSeq" id="WP_377048429.1">
    <property type="nucleotide sequence ID" value="NZ_JBHLVZ010000002.1"/>
</dbReference>
<protein>
    <submittedName>
        <fullName evidence="1">Uncharacterized protein</fullName>
    </submittedName>
</protein>
<comment type="caution">
    <text evidence="1">The sequence shown here is derived from an EMBL/GenBank/DDBJ whole genome shotgun (WGS) entry which is preliminary data.</text>
</comment>
<dbReference type="Proteomes" id="UP001589789">
    <property type="component" value="Unassembled WGS sequence"/>
</dbReference>
<gene>
    <name evidence="1" type="ORF">ACFFIC_02270</name>
</gene>
<organism evidence="1 2">
    <name type="scientific">Muricoccus vinaceus</name>
    <dbReference type="NCBI Taxonomy" id="424704"/>
    <lineage>
        <taxon>Bacteria</taxon>
        <taxon>Pseudomonadati</taxon>
        <taxon>Pseudomonadota</taxon>
        <taxon>Alphaproteobacteria</taxon>
        <taxon>Acetobacterales</taxon>
        <taxon>Roseomonadaceae</taxon>
        <taxon>Muricoccus</taxon>
    </lineage>
</organism>
<proteinExistence type="predicted"/>
<accession>A0ABV6IM93</accession>
<evidence type="ECO:0000313" key="2">
    <source>
        <dbReference type="Proteomes" id="UP001589789"/>
    </source>
</evidence>
<evidence type="ECO:0000313" key="1">
    <source>
        <dbReference type="EMBL" id="MFC0384374.1"/>
    </source>
</evidence>